<proteinExistence type="predicted"/>
<organism evidence="5 6">
    <name type="scientific">Aquilegia coerulea</name>
    <name type="common">Rocky mountain columbine</name>
    <dbReference type="NCBI Taxonomy" id="218851"/>
    <lineage>
        <taxon>Eukaryota</taxon>
        <taxon>Viridiplantae</taxon>
        <taxon>Streptophyta</taxon>
        <taxon>Embryophyta</taxon>
        <taxon>Tracheophyta</taxon>
        <taxon>Spermatophyta</taxon>
        <taxon>Magnoliopsida</taxon>
        <taxon>Ranunculales</taxon>
        <taxon>Ranunculaceae</taxon>
        <taxon>Thalictroideae</taxon>
        <taxon>Aquilegia</taxon>
    </lineage>
</organism>
<feature type="transmembrane region" description="Helical" evidence="4">
    <location>
        <begin position="68"/>
        <end position="97"/>
    </location>
</feature>
<feature type="region of interest" description="Disordered" evidence="3">
    <location>
        <begin position="14"/>
        <end position="51"/>
    </location>
</feature>
<comment type="subcellular location">
    <subcellularLocation>
        <location evidence="1">Membrane</location>
    </subcellularLocation>
</comment>
<reference evidence="5 6" key="1">
    <citation type="submission" date="2017-09" db="EMBL/GenBank/DDBJ databases">
        <title>WGS assembly of Aquilegia coerulea Goldsmith.</title>
        <authorList>
            <person name="Hodges S."/>
            <person name="Kramer E."/>
            <person name="Nordborg M."/>
            <person name="Tomkins J."/>
            <person name="Borevitz J."/>
            <person name="Derieg N."/>
            <person name="Yan J."/>
            <person name="Mihaltcheva S."/>
            <person name="Hayes R.D."/>
            <person name="Rokhsar D."/>
        </authorList>
    </citation>
    <scope>NUCLEOTIDE SEQUENCE [LARGE SCALE GENOMIC DNA]</scope>
    <source>
        <strain evidence="6">cv. Goldsmith</strain>
    </source>
</reference>
<dbReference type="AlphaFoldDB" id="A0A2G5E785"/>
<evidence type="ECO:0000256" key="3">
    <source>
        <dbReference type="SAM" id="MobiDB-lite"/>
    </source>
</evidence>
<sequence>MNSIPIFFNKNHKQPILQPQPQPPILHPQPPISPRLLQPHQQPQHRRHGSQIYHPGLKVPQLRRTKPIAWFVAIFCAVFWILIILGGLAILIVYLVFRPQSPRFDIQNAGLNAAYLDTGILLNADIRILANFTNPNKKVGVDFSYIAIQLYYGKTLIATSAVSPFSETRAESKLMDIHMISSEVRIPVNDIQRLRTQVQANSVPFIVKGRFRTKSKLRNFLGYTYWLHGQCTIVLTGPPSGVLVSRRCSTKR</sequence>
<gene>
    <name evidence="5" type="ORF">AQUCO_01100448v1</name>
</gene>
<dbReference type="PANTHER" id="PTHR31234:SF42">
    <property type="entry name" value="LATE EMBRYOGENESIS ABUNDANT (LEA) HYDROXYPROLINE-RICH GLYCOPROTEIN FAMILY"/>
    <property type="match status" value="1"/>
</dbReference>
<evidence type="ECO:0000256" key="2">
    <source>
        <dbReference type="ARBA" id="ARBA00023136"/>
    </source>
</evidence>
<protein>
    <submittedName>
        <fullName evidence="5">Uncharacterized protein</fullName>
    </submittedName>
</protein>
<keyword evidence="4" id="KW-0812">Transmembrane</keyword>
<dbReference type="InterPro" id="IPR044839">
    <property type="entry name" value="NDR1-like"/>
</dbReference>
<accession>A0A2G5E785</accession>
<keyword evidence="6" id="KW-1185">Reference proteome</keyword>
<keyword evidence="2 4" id="KW-0472">Membrane</keyword>
<evidence type="ECO:0000256" key="1">
    <source>
        <dbReference type="ARBA" id="ARBA00004370"/>
    </source>
</evidence>
<dbReference type="GO" id="GO:0098542">
    <property type="term" value="P:defense response to other organism"/>
    <property type="evidence" value="ECO:0007669"/>
    <property type="project" value="InterPro"/>
</dbReference>
<feature type="compositionally biased region" description="Pro residues" evidence="3">
    <location>
        <begin position="18"/>
        <end position="33"/>
    </location>
</feature>
<dbReference type="InParanoid" id="A0A2G5E785"/>
<dbReference type="Proteomes" id="UP000230069">
    <property type="component" value="Unassembled WGS sequence"/>
</dbReference>
<dbReference type="GO" id="GO:0005886">
    <property type="term" value="C:plasma membrane"/>
    <property type="evidence" value="ECO:0007669"/>
    <property type="project" value="TreeGrafter"/>
</dbReference>
<keyword evidence="4" id="KW-1133">Transmembrane helix</keyword>
<evidence type="ECO:0000256" key="4">
    <source>
        <dbReference type="SAM" id="Phobius"/>
    </source>
</evidence>
<dbReference type="FunCoup" id="A0A2G5E785">
    <property type="interactions" value="741"/>
</dbReference>
<name>A0A2G5E785_AQUCA</name>
<dbReference type="OrthoDB" id="1924574at2759"/>
<dbReference type="PANTHER" id="PTHR31234">
    <property type="entry name" value="LATE EMBRYOGENESIS ABUNDANT (LEA) HYDROXYPROLINE-RICH GLYCOPROTEIN FAMILY"/>
    <property type="match status" value="1"/>
</dbReference>
<dbReference type="EMBL" id="KZ305028">
    <property type="protein sequence ID" value="PIA51606.1"/>
    <property type="molecule type" value="Genomic_DNA"/>
</dbReference>
<evidence type="ECO:0000313" key="6">
    <source>
        <dbReference type="Proteomes" id="UP000230069"/>
    </source>
</evidence>
<evidence type="ECO:0000313" key="5">
    <source>
        <dbReference type="EMBL" id="PIA51606.1"/>
    </source>
</evidence>
<dbReference type="STRING" id="218851.A0A2G5E785"/>